<sequence length="180" mass="18643">MASSSMITFAVAFCLVAASAVAVPPATLQETCKSAGEQEALCVEILSLNPAAQQTPVDTPALAHAAVMAAGANATGTADELGRIYDAVETKTKSPDLQRCIEDCNERYQSAAQFLSQASSKLDAGSFDEASVLISGAQSVVKLCQRTCQSVPQGELTVCSKNVDRLCTIAAAITGLLKNQ</sequence>
<keyword evidence="2" id="KW-1185">Reference proteome</keyword>
<dbReference type="Proteomes" id="UP001732700">
    <property type="component" value="Unassembled WGS sequence"/>
</dbReference>
<organism evidence="1 2">
    <name type="scientific">Avena sativa</name>
    <name type="common">Oat</name>
    <dbReference type="NCBI Taxonomy" id="4498"/>
    <lineage>
        <taxon>Eukaryota</taxon>
        <taxon>Viridiplantae</taxon>
        <taxon>Streptophyta</taxon>
        <taxon>Embryophyta</taxon>
        <taxon>Tracheophyta</taxon>
        <taxon>Spermatophyta</taxon>
        <taxon>Magnoliopsida</taxon>
        <taxon>Liliopsida</taxon>
        <taxon>Poales</taxon>
        <taxon>Poaceae</taxon>
        <taxon>BOP clade</taxon>
        <taxon>Pooideae</taxon>
        <taxon>Poodae</taxon>
        <taxon>Poeae</taxon>
        <taxon>Poeae Chloroplast Group 1 (Aveneae type)</taxon>
        <taxon>Aveninae</taxon>
        <taxon>Avena</taxon>
    </lineage>
</organism>
<reference evidence="1" key="1">
    <citation type="submission" date="2025-09" db="UniProtKB">
        <authorList>
            <consortium name="EnsemblPlants"/>
        </authorList>
    </citation>
    <scope>IDENTIFICATION</scope>
</reference>
<proteinExistence type="predicted"/>
<name>A0ACD6APQ2_AVESA</name>
<protein>
    <submittedName>
        <fullName evidence="1">Uncharacterized protein</fullName>
    </submittedName>
</protein>
<accession>A0ACD6APQ2</accession>
<evidence type="ECO:0000313" key="1">
    <source>
        <dbReference type="EnsemblPlants" id="AVESA.00010b.r2.UnG1420770.1.CDS"/>
    </source>
</evidence>
<evidence type="ECO:0000313" key="2">
    <source>
        <dbReference type="Proteomes" id="UP001732700"/>
    </source>
</evidence>
<dbReference type="EnsemblPlants" id="AVESA.00010b.r2.UnG1420770.1">
    <property type="protein sequence ID" value="AVESA.00010b.r2.UnG1420770.1.CDS"/>
    <property type="gene ID" value="AVESA.00010b.r2.UnG1420770"/>
</dbReference>